<evidence type="ECO:0000313" key="12">
    <source>
        <dbReference type="Proteomes" id="UP000053370"/>
    </source>
</evidence>
<keyword evidence="5" id="KW-0819">tRNA processing</keyword>
<keyword evidence="8" id="KW-0067">ATP-binding</keyword>
<dbReference type="GO" id="GO:0002949">
    <property type="term" value="P:tRNA threonylcarbamoyladenosine modification"/>
    <property type="evidence" value="ECO:0007669"/>
    <property type="project" value="InterPro"/>
</dbReference>
<keyword evidence="6" id="KW-0479">Metal-binding</keyword>
<protein>
    <recommendedName>
        <fullName evidence="3">tRNA threonylcarbamoyladenosine biosynthesis protein TsaE</fullName>
    </recommendedName>
    <alternativeName>
        <fullName evidence="10">t(6)A37 threonylcarbamoyladenosine biosynthesis protein TsaE</fullName>
    </alternativeName>
</protein>
<sequence length="164" mass="19058">MSILNSESIEYFSRSPEQSKRFGMRLGCLLQKGDLICFSGDLGAGKTTFVQGIAKGWGSIDPVTSPTFVLINEYNRMDKNILFHFDAYRIGNTWEAEDLDVDRMLRFGSLVIEWAERIDEILPKEKLWIKMEWVSDEQRRITFTPQGKRYVQITQSFRQKTFGV</sequence>
<dbReference type="RefSeq" id="WP_062276777.1">
    <property type="nucleotide sequence ID" value="NZ_DF968179.1"/>
</dbReference>
<name>A0A0K8P8Z2_9CHLR</name>
<keyword evidence="12" id="KW-1185">Reference proteome</keyword>
<evidence type="ECO:0000256" key="7">
    <source>
        <dbReference type="ARBA" id="ARBA00022741"/>
    </source>
</evidence>
<comment type="subcellular location">
    <subcellularLocation>
        <location evidence="1">Cytoplasm</location>
    </subcellularLocation>
</comment>
<comment type="similarity">
    <text evidence="2">Belongs to the TsaE family.</text>
</comment>
<dbReference type="InterPro" id="IPR003442">
    <property type="entry name" value="T6A_TsaE"/>
</dbReference>
<gene>
    <name evidence="11" type="ORF">ATC1_1125</name>
</gene>
<proteinExistence type="inferred from homology"/>
<dbReference type="Gene3D" id="3.40.50.300">
    <property type="entry name" value="P-loop containing nucleotide triphosphate hydrolases"/>
    <property type="match status" value="1"/>
</dbReference>
<dbReference type="EMBL" id="DF968179">
    <property type="protein sequence ID" value="GAP39106.1"/>
    <property type="molecule type" value="Genomic_DNA"/>
</dbReference>
<dbReference type="GO" id="GO:0005737">
    <property type="term" value="C:cytoplasm"/>
    <property type="evidence" value="ECO:0007669"/>
    <property type="project" value="UniProtKB-SubCell"/>
</dbReference>
<dbReference type="PANTHER" id="PTHR33540">
    <property type="entry name" value="TRNA THREONYLCARBAMOYLADENOSINE BIOSYNTHESIS PROTEIN TSAE"/>
    <property type="match status" value="1"/>
</dbReference>
<evidence type="ECO:0000256" key="2">
    <source>
        <dbReference type="ARBA" id="ARBA00007599"/>
    </source>
</evidence>
<dbReference type="STRING" id="1678840.ATC1_1125"/>
<evidence type="ECO:0000256" key="8">
    <source>
        <dbReference type="ARBA" id="ARBA00022840"/>
    </source>
</evidence>
<reference evidence="11" key="1">
    <citation type="journal article" date="2015" name="Genome Announc.">
        <title>Draft Genome Sequence of Anaerolineae Strain TC1, a Novel Isolate from a Methanogenic Wastewater Treatment System.</title>
        <authorList>
            <person name="Matsuura N."/>
            <person name="Tourlousse D.M."/>
            <person name="Sun L."/>
            <person name="Toyonaga M."/>
            <person name="Kuroda K."/>
            <person name="Ohashi A."/>
            <person name="Cruz R."/>
            <person name="Yamaguchi T."/>
            <person name="Sekiguchi Y."/>
        </authorList>
    </citation>
    <scope>NUCLEOTIDE SEQUENCE [LARGE SCALE GENOMIC DNA]</scope>
    <source>
        <strain evidence="11">TC1</strain>
    </source>
</reference>
<organism evidence="11">
    <name type="scientific">Flexilinea flocculi</name>
    <dbReference type="NCBI Taxonomy" id="1678840"/>
    <lineage>
        <taxon>Bacteria</taxon>
        <taxon>Bacillati</taxon>
        <taxon>Chloroflexota</taxon>
        <taxon>Anaerolineae</taxon>
        <taxon>Anaerolineales</taxon>
        <taxon>Anaerolineaceae</taxon>
        <taxon>Flexilinea</taxon>
    </lineage>
</organism>
<dbReference type="InterPro" id="IPR027417">
    <property type="entry name" value="P-loop_NTPase"/>
</dbReference>
<accession>A0A0K8P8Z2</accession>
<dbReference type="SUPFAM" id="SSF52540">
    <property type="entry name" value="P-loop containing nucleoside triphosphate hydrolases"/>
    <property type="match status" value="1"/>
</dbReference>
<keyword evidence="7" id="KW-0547">Nucleotide-binding</keyword>
<evidence type="ECO:0000256" key="5">
    <source>
        <dbReference type="ARBA" id="ARBA00022694"/>
    </source>
</evidence>
<evidence type="ECO:0000256" key="10">
    <source>
        <dbReference type="ARBA" id="ARBA00032441"/>
    </source>
</evidence>
<dbReference type="AlphaFoldDB" id="A0A0K8P8Z2"/>
<dbReference type="OrthoDB" id="9815896at2"/>
<evidence type="ECO:0000256" key="1">
    <source>
        <dbReference type="ARBA" id="ARBA00004496"/>
    </source>
</evidence>
<evidence type="ECO:0000256" key="4">
    <source>
        <dbReference type="ARBA" id="ARBA00022490"/>
    </source>
</evidence>
<evidence type="ECO:0000256" key="9">
    <source>
        <dbReference type="ARBA" id="ARBA00022842"/>
    </source>
</evidence>
<evidence type="ECO:0000313" key="11">
    <source>
        <dbReference type="EMBL" id="GAP39106.1"/>
    </source>
</evidence>
<dbReference type="GO" id="GO:0005524">
    <property type="term" value="F:ATP binding"/>
    <property type="evidence" value="ECO:0007669"/>
    <property type="project" value="UniProtKB-KW"/>
</dbReference>
<evidence type="ECO:0000256" key="6">
    <source>
        <dbReference type="ARBA" id="ARBA00022723"/>
    </source>
</evidence>
<dbReference type="NCBIfam" id="TIGR00150">
    <property type="entry name" value="T6A_YjeE"/>
    <property type="match status" value="1"/>
</dbReference>
<keyword evidence="4" id="KW-0963">Cytoplasm</keyword>
<dbReference type="Proteomes" id="UP000053370">
    <property type="component" value="Unassembled WGS sequence"/>
</dbReference>
<dbReference type="Pfam" id="PF02367">
    <property type="entry name" value="TsaE"/>
    <property type="match status" value="1"/>
</dbReference>
<dbReference type="GO" id="GO:0046872">
    <property type="term" value="F:metal ion binding"/>
    <property type="evidence" value="ECO:0007669"/>
    <property type="project" value="UniProtKB-KW"/>
</dbReference>
<dbReference type="PANTHER" id="PTHR33540:SF2">
    <property type="entry name" value="TRNA THREONYLCARBAMOYLADENOSINE BIOSYNTHESIS PROTEIN TSAE"/>
    <property type="match status" value="1"/>
</dbReference>
<keyword evidence="9" id="KW-0460">Magnesium</keyword>
<dbReference type="PATRIC" id="fig|1678840.3.peg.34"/>
<evidence type="ECO:0000256" key="3">
    <source>
        <dbReference type="ARBA" id="ARBA00019010"/>
    </source>
</evidence>